<protein>
    <submittedName>
        <fullName evidence="8">Pilus assembly protein TadC</fullName>
    </submittedName>
</protein>
<feature type="transmembrane region" description="Helical" evidence="6">
    <location>
        <begin position="36"/>
        <end position="58"/>
    </location>
</feature>
<comment type="caution">
    <text evidence="8">The sequence shown here is derived from an EMBL/GenBank/DDBJ whole genome shotgun (WGS) entry which is preliminary data.</text>
</comment>
<dbReference type="Proteomes" id="UP000625033">
    <property type="component" value="Unassembled WGS sequence"/>
</dbReference>
<keyword evidence="9" id="KW-1185">Reference proteome</keyword>
<evidence type="ECO:0000256" key="4">
    <source>
        <dbReference type="ARBA" id="ARBA00022989"/>
    </source>
</evidence>
<feature type="transmembrane region" description="Helical" evidence="6">
    <location>
        <begin position="183"/>
        <end position="203"/>
    </location>
</feature>
<feature type="domain" description="Type II secretion system protein GspF" evidence="7">
    <location>
        <begin position="77"/>
        <end position="202"/>
    </location>
</feature>
<keyword evidence="2" id="KW-1003">Cell membrane</keyword>
<name>A0A931GDQ5_9MICC</name>
<reference evidence="8" key="1">
    <citation type="submission" date="2020-11" db="EMBL/GenBank/DDBJ databases">
        <title>Sequencing the genomes of 1000 actinobacteria strains.</title>
        <authorList>
            <person name="Klenk H.-P."/>
        </authorList>
    </citation>
    <scope>NUCLEOTIDE SEQUENCE</scope>
    <source>
        <strain evidence="8">DSM 26152</strain>
    </source>
</reference>
<feature type="transmembrane region" description="Helical" evidence="6">
    <location>
        <begin position="12"/>
        <end position="30"/>
    </location>
</feature>
<dbReference type="EMBL" id="JADOTZ010000001">
    <property type="protein sequence ID" value="MBG6083688.1"/>
    <property type="molecule type" value="Genomic_DNA"/>
</dbReference>
<evidence type="ECO:0000313" key="9">
    <source>
        <dbReference type="Proteomes" id="UP000625033"/>
    </source>
</evidence>
<dbReference type="Pfam" id="PF00482">
    <property type="entry name" value="T2SSF"/>
    <property type="match status" value="1"/>
</dbReference>
<comment type="subcellular location">
    <subcellularLocation>
        <location evidence="1">Cell membrane</location>
        <topology evidence="1">Multi-pass membrane protein</topology>
    </subcellularLocation>
</comment>
<evidence type="ECO:0000256" key="5">
    <source>
        <dbReference type="ARBA" id="ARBA00023136"/>
    </source>
</evidence>
<gene>
    <name evidence="8" type="ORF">IW252_000455</name>
</gene>
<evidence type="ECO:0000256" key="1">
    <source>
        <dbReference type="ARBA" id="ARBA00004651"/>
    </source>
</evidence>
<evidence type="ECO:0000256" key="3">
    <source>
        <dbReference type="ARBA" id="ARBA00022692"/>
    </source>
</evidence>
<dbReference type="PANTHER" id="PTHR35007:SF2">
    <property type="entry name" value="PILUS ASSEMBLE PROTEIN"/>
    <property type="match status" value="1"/>
</dbReference>
<dbReference type="InterPro" id="IPR018076">
    <property type="entry name" value="T2SS_GspF_dom"/>
</dbReference>
<evidence type="ECO:0000313" key="8">
    <source>
        <dbReference type="EMBL" id="MBG6083688.1"/>
    </source>
</evidence>
<organism evidence="8 9">
    <name type="scientific">Zhihengliuella flava</name>
    <dbReference type="NCBI Taxonomy" id="1285193"/>
    <lineage>
        <taxon>Bacteria</taxon>
        <taxon>Bacillati</taxon>
        <taxon>Actinomycetota</taxon>
        <taxon>Actinomycetes</taxon>
        <taxon>Micrococcales</taxon>
        <taxon>Micrococcaceae</taxon>
        <taxon>Zhihengliuella</taxon>
    </lineage>
</organism>
<sequence length="213" mass="22947">MTVTEFRAEQVVWAGSGFLLAVAWTVFGTLAGTTHWVSAVILIVGATMAGYFLREWYLGEQIQKRSRRILHEFPSIAELLALSVAAGETSSGAIERISRLVDGELADEFELTLADLRAGATLSSALGRLADRVDLSAMTRFVDAITVAVERGTPLAEVVRAQAQDVRDAAKRELMETAGKKEIGMLAPVVFGVLPLTIVFAVFPGLSLIDLNL</sequence>
<evidence type="ECO:0000256" key="2">
    <source>
        <dbReference type="ARBA" id="ARBA00022475"/>
    </source>
</evidence>
<evidence type="ECO:0000256" key="6">
    <source>
        <dbReference type="SAM" id="Phobius"/>
    </source>
</evidence>
<proteinExistence type="predicted"/>
<accession>A0A931GDQ5</accession>
<keyword evidence="5 6" id="KW-0472">Membrane</keyword>
<dbReference type="RefSeq" id="WP_231365871.1">
    <property type="nucleotide sequence ID" value="NZ_JADOTZ010000001.1"/>
</dbReference>
<evidence type="ECO:0000259" key="7">
    <source>
        <dbReference type="Pfam" id="PF00482"/>
    </source>
</evidence>
<dbReference type="GO" id="GO:0005886">
    <property type="term" value="C:plasma membrane"/>
    <property type="evidence" value="ECO:0007669"/>
    <property type="project" value="UniProtKB-SubCell"/>
</dbReference>
<dbReference type="AlphaFoldDB" id="A0A931GDQ5"/>
<keyword evidence="3 6" id="KW-0812">Transmembrane</keyword>
<dbReference type="PANTHER" id="PTHR35007">
    <property type="entry name" value="INTEGRAL MEMBRANE PROTEIN-RELATED"/>
    <property type="match status" value="1"/>
</dbReference>
<keyword evidence="4 6" id="KW-1133">Transmembrane helix</keyword>